<gene>
    <name evidence="6" type="ORF">F4Y08_04940</name>
</gene>
<dbReference type="PANTHER" id="PTHR30290:SF9">
    <property type="entry name" value="OLIGOPEPTIDE-BINDING PROTEIN APPA"/>
    <property type="match status" value="1"/>
</dbReference>
<protein>
    <recommendedName>
        <fullName evidence="5">Solute-binding protein family 5 domain-containing protein</fullName>
    </recommendedName>
</protein>
<keyword evidence="4" id="KW-0472">Membrane</keyword>
<dbReference type="AlphaFoldDB" id="A0A6B1DSL5"/>
<keyword evidence="4" id="KW-0812">Transmembrane</keyword>
<dbReference type="Gene3D" id="3.10.105.10">
    <property type="entry name" value="Dipeptide-binding Protein, Domain 3"/>
    <property type="match status" value="1"/>
</dbReference>
<organism evidence="6">
    <name type="scientific">Caldilineaceae bacterium SB0662_bin_9</name>
    <dbReference type="NCBI Taxonomy" id="2605258"/>
    <lineage>
        <taxon>Bacteria</taxon>
        <taxon>Bacillati</taxon>
        <taxon>Chloroflexota</taxon>
        <taxon>Caldilineae</taxon>
        <taxon>Caldilineales</taxon>
        <taxon>Caldilineaceae</taxon>
    </lineage>
</organism>
<dbReference type="PIRSF" id="PIRSF002741">
    <property type="entry name" value="MppA"/>
    <property type="match status" value="1"/>
</dbReference>
<comment type="similarity">
    <text evidence="1">Belongs to the bacterial solute-binding protein 5 family.</text>
</comment>
<proteinExistence type="inferred from homology"/>
<dbReference type="GO" id="GO:0015833">
    <property type="term" value="P:peptide transport"/>
    <property type="evidence" value="ECO:0007669"/>
    <property type="project" value="TreeGrafter"/>
</dbReference>
<dbReference type="InterPro" id="IPR039424">
    <property type="entry name" value="SBP_5"/>
</dbReference>
<comment type="caution">
    <text evidence="6">The sequence shown here is derived from an EMBL/GenBank/DDBJ whole genome shotgun (WGS) entry which is preliminary data.</text>
</comment>
<dbReference type="InterPro" id="IPR030678">
    <property type="entry name" value="Peptide/Ni-bd"/>
</dbReference>
<keyword evidence="3" id="KW-0732">Signal</keyword>
<keyword evidence="2" id="KW-0813">Transport</keyword>
<evidence type="ECO:0000256" key="4">
    <source>
        <dbReference type="SAM" id="Phobius"/>
    </source>
</evidence>
<dbReference type="Gene3D" id="3.90.76.10">
    <property type="entry name" value="Dipeptide-binding Protein, Domain 1"/>
    <property type="match status" value="1"/>
</dbReference>
<dbReference type="GO" id="GO:1904680">
    <property type="term" value="F:peptide transmembrane transporter activity"/>
    <property type="evidence" value="ECO:0007669"/>
    <property type="project" value="TreeGrafter"/>
</dbReference>
<feature type="transmembrane region" description="Helical" evidence="4">
    <location>
        <begin position="12"/>
        <end position="30"/>
    </location>
</feature>
<name>A0A6B1DSL5_9CHLR</name>
<evidence type="ECO:0000259" key="5">
    <source>
        <dbReference type="Pfam" id="PF00496"/>
    </source>
</evidence>
<dbReference type="SUPFAM" id="SSF53850">
    <property type="entry name" value="Periplasmic binding protein-like II"/>
    <property type="match status" value="1"/>
</dbReference>
<dbReference type="GO" id="GO:0043190">
    <property type="term" value="C:ATP-binding cassette (ABC) transporter complex"/>
    <property type="evidence" value="ECO:0007669"/>
    <property type="project" value="InterPro"/>
</dbReference>
<sequence>MQEPLAGPAVRGWITAVILGGFLVLTATFGRQAADASTAILPNYGGVYREGVVGTPLHLNPVLCSVNAIDRTVCRQLFRGLMTFDSQGAVVPDLAVAHEVSEDGLVHTLRMRPDVFWHDGLRVTAQDAVYTFEVLSDPDFPGDPSLTNAARLASVRATDSFTVQFRLEQPFTPFLNLLTVGLLPFHIHSNVAVVDMMEYVDQLPVVGNGPMQLDRTGDDFLRLVPSRSQDEAVPYIPILEFRYHASTANLFQAFLDGQLEGLSAGVTENLELLPNRQELQVFASAQPSLVMVLFNLRSETVPALAELQVRKALLHAINREVVVNSTDLAWGTPADSPIPADHWAYKEGLTQYPYDPVLALEMFGDSGWRDRDLDGMLDRDGIPLTLSLAVSDDRALRAYAETIAAYWRDLGIGVDLVVLPFARLLTEQLDNHSFDAALVQVSGLEGDPDPFRFWHSSQTAPGQLNYGGWSNPYADGLMERSRIELDTEERHYLLHRFQDVFLADLPALPISSPVYAYGVHGRVRNVQVGQLNSPAERLDTFANWFIATTRVTISGDVAGFPR</sequence>
<dbReference type="EMBL" id="VXPY01000031">
    <property type="protein sequence ID" value="MYD89673.1"/>
    <property type="molecule type" value="Genomic_DNA"/>
</dbReference>
<reference evidence="6" key="1">
    <citation type="submission" date="2019-09" db="EMBL/GenBank/DDBJ databases">
        <title>Characterisation of the sponge microbiome using genome-centric metagenomics.</title>
        <authorList>
            <person name="Engelberts J.P."/>
            <person name="Robbins S.J."/>
            <person name="De Goeij J.M."/>
            <person name="Aranda M."/>
            <person name="Bell S.C."/>
            <person name="Webster N.S."/>
        </authorList>
    </citation>
    <scope>NUCLEOTIDE SEQUENCE</scope>
    <source>
        <strain evidence="6">SB0662_bin_9</strain>
    </source>
</reference>
<keyword evidence="4" id="KW-1133">Transmembrane helix</keyword>
<feature type="domain" description="Solute-binding protein family 5" evidence="5">
    <location>
        <begin position="90"/>
        <end position="459"/>
    </location>
</feature>
<evidence type="ECO:0000256" key="1">
    <source>
        <dbReference type="ARBA" id="ARBA00005695"/>
    </source>
</evidence>
<evidence type="ECO:0000256" key="2">
    <source>
        <dbReference type="ARBA" id="ARBA00022448"/>
    </source>
</evidence>
<dbReference type="PANTHER" id="PTHR30290">
    <property type="entry name" value="PERIPLASMIC BINDING COMPONENT OF ABC TRANSPORTER"/>
    <property type="match status" value="1"/>
</dbReference>
<evidence type="ECO:0000313" key="6">
    <source>
        <dbReference type="EMBL" id="MYD89673.1"/>
    </source>
</evidence>
<dbReference type="GO" id="GO:0042597">
    <property type="term" value="C:periplasmic space"/>
    <property type="evidence" value="ECO:0007669"/>
    <property type="project" value="UniProtKB-ARBA"/>
</dbReference>
<dbReference type="Gene3D" id="3.40.190.10">
    <property type="entry name" value="Periplasmic binding protein-like II"/>
    <property type="match status" value="1"/>
</dbReference>
<accession>A0A6B1DSL5</accession>
<dbReference type="Pfam" id="PF00496">
    <property type="entry name" value="SBP_bac_5"/>
    <property type="match status" value="1"/>
</dbReference>
<evidence type="ECO:0000256" key="3">
    <source>
        <dbReference type="ARBA" id="ARBA00022729"/>
    </source>
</evidence>
<dbReference type="InterPro" id="IPR000914">
    <property type="entry name" value="SBP_5_dom"/>
</dbReference>